<evidence type="ECO:0000313" key="2">
    <source>
        <dbReference type="EMBL" id="RXN19217.1"/>
    </source>
</evidence>
<accession>A0A498MQF2</accession>
<dbReference type="AlphaFoldDB" id="A0A498MQF2"/>
<sequence length="106" mass="11625">MRIRMIYLSRSKSASLTSKSTPAAKPANRSSKSPNLSRLAPPLSCTRSGSLRTSGLRRAWATPQFSPHSLASRFGSAFHRGSPGLSAICNRTSSFRFQRLARDCLR</sequence>
<evidence type="ECO:0000313" key="3">
    <source>
        <dbReference type="Proteomes" id="UP000290572"/>
    </source>
</evidence>
<keyword evidence="3" id="KW-1185">Reference proteome</keyword>
<name>A0A498MQF2_LABRO</name>
<feature type="region of interest" description="Disordered" evidence="1">
    <location>
        <begin position="8"/>
        <end position="50"/>
    </location>
</feature>
<evidence type="ECO:0000256" key="1">
    <source>
        <dbReference type="SAM" id="MobiDB-lite"/>
    </source>
</evidence>
<comment type="caution">
    <text evidence="2">The sequence shown here is derived from an EMBL/GenBank/DDBJ whole genome shotgun (WGS) entry which is preliminary data.</text>
</comment>
<organism evidence="2 3">
    <name type="scientific">Labeo rohita</name>
    <name type="common">Indian major carp</name>
    <name type="synonym">Cyprinus rohita</name>
    <dbReference type="NCBI Taxonomy" id="84645"/>
    <lineage>
        <taxon>Eukaryota</taxon>
        <taxon>Metazoa</taxon>
        <taxon>Chordata</taxon>
        <taxon>Craniata</taxon>
        <taxon>Vertebrata</taxon>
        <taxon>Euteleostomi</taxon>
        <taxon>Actinopterygii</taxon>
        <taxon>Neopterygii</taxon>
        <taxon>Teleostei</taxon>
        <taxon>Ostariophysi</taxon>
        <taxon>Cypriniformes</taxon>
        <taxon>Cyprinidae</taxon>
        <taxon>Labeoninae</taxon>
        <taxon>Labeonini</taxon>
        <taxon>Labeo</taxon>
    </lineage>
</organism>
<protein>
    <submittedName>
        <fullName evidence="2">Uncharacterized protein</fullName>
    </submittedName>
</protein>
<gene>
    <name evidence="2" type="ORF">ROHU_007344</name>
</gene>
<proteinExistence type="predicted"/>
<dbReference type="Proteomes" id="UP000290572">
    <property type="component" value="Unassembled WGS sequence"/>
</dbReference>
<dbReference type="EMBL" id="QBIY01012679">
    <property type="protein sequence ID" value="RXN19217.1"/>
    <property type="molecule type" value="Genomic_DNA"/>
</dbReference>
<reference evidence="2 3" key="1">
    <citation type="submission" date="2018-03" db="EMBL/GenBank/DDBJ databases">
        <title>Draft genome sequence of Rohu Carp (Labeo rohita).</title>
        <authorList>
            <person name="Das P."/>
            <person name="Kushwaha B."/>
            <person name="Joshi C.G."/>
            <person name="Kumar D."/>
            <person name="Nagpure N.S."/>
            <person name="Sahoo L."/>
            <person name="Das S.P."/>
            <person name="Bit A."/>
            <person name="Patnaik S."/>
            <person name="Meher P.K."/>
            <person name="Jayasankar P."/>
            <person name="Koringa P.G."/>
            <person name="Patel N.V."/>
            <person name="Hinsu A.T."/>
            <person name="Kumar R."/>
            <person name="Pandey M."/>
            <person name="Agarwal S."/>
            <person name="Srivastava S."/>
            <person name="Singh M."/>
            <person name="Iquebal M.A."/>
            <person name="Jaiswal S."/>
            <person name="Angadi U.B."/>
            <person name="Kumar N."/>
            <person name="Raza M."/>
            <person name="Shah T.M."/>
            <person name="Rai A."/>
            <person name="Jena J.K."/>
        </authorList>
    </citation>
    <scope>NUCLEOTIDE SEQUENCE [LARGE SCALE GENOMIC DNA]</scope>
    <source>
        <strain evidence="2">DASCIFA01</strain>
        <tissue evidence="2">Testis</tissue>
    </source>
</reference>
<feature type="compositionally biased region" description="Low complexity" evidence="1">
    <location>
        <begin position="8"/>
        <end position="25"/>
    </location>
</feature>